<reference evidence="14 15" key="1">
    <citation type="journal article" date="2022" name="Nat. Ecol. Evol.">
        <title>A masculinizing supergene underlies an exaggerated male reproductive morph in a spider.</title>
        <authorList>
            <person name="Hendrickx F."/>
            <person name="De Corte Z."/>
            <person name="Sonet G."/>
            <person name="Van Belleghem S.M."/>
            <person name="Kostlbacher S."/>
            <person name="Vangestel C."/>
        </authorList>
    </citation>
    <scope>NUCLEOTIDE SEQUENCE [LARGE SCALE GENOMIC DNA]</scope>
    <source>
        <strain evidence="14">W744_W776</strain>
    </source>
</reference>
<evidence type="ECO:0000256" key="5">
    <source>
        <dbReference type="ARBA" id="ARBA00022692"/>
    </source>
</evidence>
<evidence type="ECO:0000256" key="1">
    <source>
        <dbReference type="ARBA" id="ARBA00004610"/>
    </source>
</evidence>
<dbReference type="PANTHER" id="PTHR11893:SF38">
    <property type="entry name" value="INNEXIN INX7"/>
    <property type="match status" value="1"/>
</dbReference>
<feature type="transmembrane region" description="Helical" evidence="12">
    <location>
        <begin position="290"/>
        <end position="318"/>
    </location>
</feature>
<comment type="caution">
    <text evidence="12">Lacks conserved residue(s) required for the propagation of feature annotation.</text>
</comment>
<evidence type="ECO:0000256" key="13">
    <source>
        <dbReference type="SAM" id="MobiDB-lite"/>
    </source>
</evidence>
<comment type="function">
    <text evidence="12">Structural component of the gap junctions.</text>
</comment>
<evidence type="ECO:0000256" key="9">
    <source>
        <dbReference type="ARBA" id="ARBA00023065"/>
    </source>
</evidence>
<proteinExistence type="inferred from homology"/>
<comment type="similarity">
    <text evidence="12">Belongs to the pannexin family.</text>
</comment>
<keyword evidence="11 12" id="KW-0407">Ion channel</keyword>
<protein>
    <recommendedName>
        <fullName evidence="12">Innexin</fullName>
    </recommendedName>
</protein>
<dbReference type="GO" id="GO:0005921">
    <property type="term" value="C:gap junction"/>
    <property type="evidence" value="ECO:0007669"/>
    <property type="project" value="UniProtKB-SubCell"/>
</dbReference>
<evidence type="ECO:0000256" key="3">
    <source>
        <dbReference type="ARBA" id="ARBA00022448"/>
    </source>
</evidence>
<comment type="caution">
    <text evidence="14">The sequence shown here is derived from an EMBL/GenBank/DDBJ whole genome shotgun (WGS) entry which is preliminary data.</text>
</comment>
<dbReference type="PANTHER" id="PTHR11893">
    <property type="entry name" value="INNEXIN"/>
    <property type="match status" value="1"/>
</dbReference>
<evidence type="ECO:0000313" key="15">
    <source>
        <dbReference type="Proteomes" id="UP000827092"/>
    </source>
</evidence>
<dbReference type="PROSITE" id="PS51013">
    <property type="entry name" value="PANNEXIN"/>
    <property type="match status" value="1"/>
</dbReference>
<evidence type="ECO:0000256" key="6">
    <source>
        <dbReference type="ARBA" id="ARBA00022868"/>
    </source>
</evidence>
<keyword evidence="9 12" id="KW-0406">Ion transport</keyword>
<evidence type="ECO:0000256" key="10">
    <source>
        <dbReference type="ARBA" id="ARBA00023136"/>
    </source>
</evidence>
<dbReference type="Proteomes" id="UP000827092">
    <property type="component" value="Unassembled WGS sequence"/>
</dbReference>
<keyword evidence="7" id="KW-0965">Cell junction</keyword>
<keyword evidence="10 12" id="KW-0472">Membrane</keyword>
<dbReference type="InterPro" id="IPR000990">
    <property type="entry name" value="Innexin"/>
</dbReference>
<dbReference type="GO" id="GO:0005243">
    <property type="term" value="F:gap junction channel activity"/>
    <property type="evidence" value="ECO:0007669"/>
    <property type="project" value="TreeGrafter"/>
</dbReference>
<keyword evidence="6" id="KW-0303">Gap junction</keyword>
<gene>
    <name evidence="12" type="primary">inx</name>
    <name evidence="14" type="ORF">JTE90_025955</name>
</gene>
<name>A0AAV6U3U0_9ARAC</name>
<keyword evidence="15" id="KW-1185">Reference proteome</keyword>
<keyword evidence="8 12" id="KW-1133">Transmembrane helix</keyword>
<accession>A0AAV6U3U0</accession>
<evidence type="ECO:0000256" key="7">
    <source>
        <dbReference type="ARBA" id="ARBA00022949"/>
    </source>
</evidence>
<sequence>MLVAACLVVSTQELFGDRIQCSVDAERDVRPEVINAYCWAAATYSVSSAYYKEMGVESPHPGIGASENQSEYVYRNYYQYVHLVLFLQALLFYLPHLLWKSLDGQHFLKGFFDTLPGPGDKARNAKSSPPDHIGNSVGNCTKSIGNQVTNNPLESSAHKKGSGDHTDNSVGNCTKAVTNQATNHYEASATYLEERWSTHSEYAAKYVFCEVLSVANLLVQCCFLNVFLQGEFLGLGHLMGPYFHGRPLEAPMQLFPLVTSCYFQKFGAPGFVDTVDALCVLPANALNAKIFLFAWVWFTVLFVLSMVSLIDLCACWVVPPYRTFFLRIKRILGFKTRISQAPYLKVLNYGDFGDWFVLGCVRKNMDPLEFSRLMNALLFKLSAYGTEIKEP</sequence>
<feature type="region of interest" description="Disordered" evidence="13">
    <location>
        <begin position="151"/>
        <end position="170"/>
    </location>
</feature>
<feature type="transmembrane region" description="Helical" evidence="12">
    <location>
        <begin position="77"/>
        <end position="99"/>
    </location>
</feature>
<organism evidence="14 15">
    <name type="scientific">Oedothorax gibbosus</name>
    <dbReference type="NCBI Taxonomy" id="931172"/>
    <lineage>
        <taxon>Eukaryota</taxon>
        <taxon>Metazoa</taxon>
        <taxon>Ecdysozoa</taxon>
        <taxon>Arthropoda</taxon>
        <taxon>Chelicerata</taxon>
        <taxon>Arachnida</taxon>
        <taxon>Araneae</taxon>
        <taxon>Araneomorphae</taxon>
        <taxon>Entelegynae</taxon>
        <taxon>Araneoidea</taxon>
        <taxon>Linyphiidae</taxon>
        <taxon>Erigoninae</taxon>
        <taxon>Oedothorax</taxon>
    </lineage>
</organism>
<evidence type="ECO:0000256" key="8">
    <source>
        <dbReference type="ARBA" id="ARBA00022989"/>
    </source>
</evidence>
<dbReference type="EMBL" id="JAFNEN010000712">
    <property type="protein sequence ID" value="KAG8178190.1"/>
    <property type="molecule type" value="Genomic_DNA"/>
</dbReference>
<evidence type="ECO:0000256" key="2">
    <source>
        <dbReference type="ARBA" id="ARBA00004651"/>
    </source>
</evidence>
<evidence type="ECO:0000313" key="14">
    <source>
        <dbReference type="EMBL" id="KAG8178190.1"/>
    </source>
</evidence>
<dbReference type="GO" id="GO:0005886">
    <property type="term" value="C:plasma membrane"/>
    <property type="evidence" value="ECO:0007669"/>
    <property type="project" value="UniProtKB-SubCell"/>
</dbReference>
<evidence type="ECO:0000256" key="11">
    <source>
        <dbReference type="ARBA" id="ARBA00023303"/>
    </source>
</evidence>
<keyword evidence="4" id="KW-1003">Cell membrane</keyword>
<evidence type="ECO:0000256" key="12">
    <source>
        <dbReference type="RuleBase" id="RU010713"/>
    </source>
</evidence>
<keyword evidence="5 12" id="KW-0812">Transmembrane</keyword>
<dbReference type="PRINTS" id="PR01262">
    <property type="entry name" value="INNEXIN"/>
</dbReference>
<dbReference type="GO" id="GO:0034220">
    <property type="term" value="P:monoatomic ion transmembrane transport"/>
    <property type="evidence" value="ECO:0007669"/>
    <property type="project" value="UniProtKB-KW"/>
</dbReference>
<keyword evidence="3 12" id="KW-0813">Transport</keyword>
<evidence type="ECO:0000256" key="4">
    <source>
        <dbReference type="ARBA" id="ARBA00022475"/>
    </source>
</evidence>
<dbReference type="Pfam" id="PF00876">
    <property type="entry name" value="Innexin"/>
    <property type="match status" value="1"/>
</dbReference>
<comment type="subcellular location">
    <subcellularLocation>
        <location evidence="1">Cell junction</location>
        <location evidence="1">Gap junction</location>
    </subcellularLocation>
    <subcellularLocation>
        <location evidence="2 12">Cell membrane</location>
        <topology evidence="2 12">Multi-pass membrane protein</topology>
    </subcellularLocation>
</comment>
<dbReference type="AlphaFoldDB" id="A0AAV6U3U0"/>
<dbReference type="GO" id="GO:0007602">
    <property type="term" value="P:phototransduction"/>
    <property type="evidence" value="ECO:0007669"/>
    <property type="project" value="TreeGrafter"/>
</dbReference>